<dbReference type="GO" id="GO:0005634">
    <property type="term" value="C:nucleus"/>
    <property type="evidence" value="ECO:0007669"/>
    <property type="project" value="UniProtKB-SubCell"/>
</dbReference>
<gene>
    <name evidence="3" type="ORF">PAPOLLO_LOCUS25871</name>
</gene>
<proteinExistence type="predicted"/>
<dbReference type="EMBL" id="CAJQZP010001558">
    <property type="protein sequence ID" value="CAG5054148.1"/>
    <property type="molecule type" value="Genomic_DNA"/>
</dbReference>
<accession>A0A8S3YAX4</accession>
<dbReference type="InterPro" id="IPR007889">
    <property type="entry name" value="HTH_Psq"/>
</dbReference>
<dbReference type="AlphaFoldDB" id="A0A8S3YAX4"/>
<dbReference type="Pfam" id="PF05225">
    <property type="entry name" value="HTH_psq"/>
    <property type="match status" value="1"/>
</dbReference>
<feature type="domain" description="HTH psq-type" evidence="2">
    <location>
        <begin position="1"/>
        <end position="56"/>
    </location>
</feature>
<sequence>MPRKYIKKKVAHYARDDMDKAIQAVISNEMSMYAAAKMFNIPTTTLFDRMKRKYSREKVGRPQAIPFLAKQRLANAIATMEKWGFGLTRQEILDIVAEYIKKDNLKTFFTNNKPGPDWFIN</sequence>
<comment type="caution">
    <text evidence="3">The sequence shown here is derived from an EMBL/GenBank/DDBJ whole genome shotgun (WGS) entry which is preliminary data.</text>
</comment>
<name>A0A8S3YAX4_PARAO</name>
<evidence type="ECO:0000259" key="2">
    <source>
        <dbReference type="PROSITE" id="PS50960"/>
    </source>
</evidence>
<keyword evidence="1" id="KW-0238">DNA-binding</keyword>
<keyword evidence="1" id="KW-0539">Nucleus</keyword>
<organism evidence="3 4">
    <name type="scientific">Parnassius apollo</name>
    <name type="common">Apollo butterfly</name>
    <name type="synonym">Papilio apollo</name>
    <dbReference type="NCBI Taxonomy" id="110799"/>
    <lineage>
        <taxon>Eukaryota</taxon>
        <taxon>Metazoa</taxon>
        <taxon>Ecdysozoa</taxon>
        <taxon>Arthropoda</taxon>
        <taxon>Hexapoda</taxon>
        <taxon>Insecta</taxon>
        <taxon>Pterygota</taxon>
        <taxon>Neoptera</taxon>
        <taxon>Endopterygota</taxon>
        <taxon>Lepidoptera</taxon>
        <taxon>Glossata</taxon>
        <taxon>Ditrysia</taxon>
        <taxon>Papilionoidea</taxon>
        <taxon>Papilionidae</taxon>
        <taxon>Parnassiinae</taxon>
        <taxon>Parnassini</taxon>
        <taxon>Parnassius</taxon>
        <taxon>Parnassius</taxon>
    </lineage>
</organism>
<evidence type="ECO:0000313" key="3">
    <source>
        <dbReference type="EMBL" id="CAG5054148.1"/>
    </source>
</evidence>
<dbReference type="OrthoDB" id="6906326at2759"/>
<dbReference type="Proteomes" id="UP000691718">
    <property type="component" value="Unassembled WGS sequence"/>
</dbReference>
<dbReference type="GO" id="GO:0003677">
    <property type="term" value="F:DNA binding"/>
    <property type="evidence" value="ECO:0007669"/>
    <property type="project" value="UniProtKB-UniRule"/>
</dbReference>
<comment type="subcellular location">
    <subcellularLocation>
        <location evidence="1">Nucleus</location>
    </subcellularLocation>
</comment>
<keyword evidence="4" id="KW-1185">Reference proteome</keyword>
<dbReference type="PROSITE" id="PS50960">
    <property type="entry name" value="HTH_PSQ"/>
    <property type="match status" value="1"/>
</dbReference>
<evidence type="ECO:0000256" key="1">
    <source>
        <dbReference type="PROSITE-ProRule" id="PRU00320"/>
    </source>
</evidence>
<reference evidence="3" key="1">
    <citation type="submission" date="2021-04" db="EMBL/GenBank/DDBJ databases">
        <authorList>
            <person name="Tunstrom K."/>
        </authorList>
    </citation>
    <scope>NUCLEOTIDE SEQUENCE</scope>
</reference>
<feature type="DNA-binding region" description="H-T-H motif" evidence="1">
    <location>
        <begin position="32"/>
        <end position="52"/>
    </location>
</feature>
<protein>
    <submittedName>
        <fullName evidence="3">(apollo) hypothetical protein</fullName>
    </submittedName>
</protein>
<evidence type="ECO:0000313" key="4">
    <source>
        <dbReference type="Proteomes" id="UP000691718"/>
    </source>
</evidence>